<dbReference type="Pfam" id="PF00072">
    <property type="entry name" value="Response_reg"/>
    <property type="match status" value="1"/>
</dbReference>
<protein>
    <submittedName>
        <fullName evidence="7">Uncharacterized protein</fullName>
    </submittedName>
</protein>
<gene>
    <name evidence="7" type="ORF">PSON_ATCC_30995.1.T1240102</name>
</gene>
<dbReference type="InterPro" id="IPR005467">
    <property type="entry name" value="His_kinase_dom"/>
</dbReference>
<accession>A0A8S1QW40</accession>
<dbReference type="InterPro" id="IPR001789">
    <property type="entry name" value="Sig_transdc_resp-reg_receiver"/>
</dbReference>
<proteinExistence type="predicted"/>
<keyword evidence="3" id="KW-0472">Membrane</keyword>
<dbReference type="Pfam" id="PF02518">
    <property type="entry name" value="HATPase_c"/>
    <property type="match status" value="1"/>
</dbReference>
<dbReference type="SMART" id="SM00388">
    <property type="entry name" value="HisKA"/>
    <property type="match status" value="1"/>
</dbReference>
<dbReference type="AlphaFoldDB" id="A0A8S1QW40"/>
<keyword evidence="1 2" id="KW-0597">Phosphoprotein</keyword>
<dbReference type="CDD" id="cd00082">
    <property type="entry name" value="HisKA"/>
    <property type="match status" value="1"/>
</dbReference>
<keyword evidence="3" id="KW-1133">Transmembrane helix</keyword>
<dbReference type="PROSITE" id="PS50109">
    <property type="entry name" value="HIS_KIN"/>
    <property type="match status" value="1"/>
</dbReference>
<dbReference type="Proteomes" id="UP000692954">
    <property type="component" value="Unassembled WGS sequence"/>
</dbReference>
<evidence type="ECO:0000313" key="8">
    <source>
        <dbReference type="Proteomes" id="UP000692954"/>
    </source>
</evidence>
<feature type="transmembrane region" description="Helical" evidence="3">
    <location>
        <begin position="33"/>
        <end position="53"/>
    </location>
</feature>
<organism evidence="7 8">
    <name type="scientific">Paramecium sonneborni</name>
    <dbReference type="NCBI Taxonomy" id="65129"/>
    <lineage>
        <taxon>Eukaryota</taxon>
        <taxon>Sar</taxon>
        <taxon>Alveolata</taxon>
        <taxon>Ciliophora</taxon>
        <taxon>Intramacronucleata</taxon>
        <taxon>Oligohymenophorea</taxon>
        <taxon>Peniculida</taxon>
        <taxon>Parameciidae</taxon>
        <taxon>Paramecium</taxon>
    </lineage>
</organism>
<dbReference type="PANTHER" id="PTHR43719">
    <property type="entry name" value="TWO-COMPONENT HISTIDINE KINASE"/>
    <property type="match status" value="1"/>
</dbReference>
<dbReference type="Pfam" id="PF00512">
    <property type="entry name" value="HisKA"/>
    <property type="match status" value="1"/>
</dbReference>
<dbReference type="SMART" id="SM00387">
    <property type="entry name" value="HATPase_c"/>
    <property type="match status" value="1"/>
</dbReference>
<keyword evidence="4" id="KW-0732">Signal</keyword>
<evidence type="ECO:0000259" key="5">
    <source>
        <dbReference type="PROSITE" id="PS50109"/>
    </source>
</evidence>
<dbReference type="CDD" id="cd00075">
    <property type="entry name" value="HATPase"/>
    <property type="match status" value="1"/>
</dbReference>
<dbReference type="GO" id="GO:0000155">
    <property type="term" value="F:phosphorelay sensor kinase activity"/>
    <property type="evidence" value="ECO:0007669"/>
    <property type="project" value="InterPro"/>
</dbReference>
<feature type="modified residue" description="4-aspartylphosphate" evidence="2">
    <location>
        <position position="729"/>
    </location>
</feature>
<feature type="domain" description="Response regulatory" evidence="6">
    <location>
        <begin position="673"/>
        <end position="777"/>
    </location>
</feature>
<dbReference type="PROSITE" id="PS50110">
    <property type="entry name" value="RESPONSE_REGULATORY"/>
    <property type="match status" value="1"/>
</dbReference>
<dbReference type="OrthoDB" id="304129at2759"/>
<sequence length="777" mass="90293">MELKIKLLLTQLMLQNLISLIQAGNQESKDVFTIALNSIGLLLNLIIFCLAYTNKKENFINILTQINIIIELETVFQNVENITNYFSLIYLITIEDTLKKQHKCYNLLKHTICLYVSIRLAAQFYEKFATSDLILFVLWQPLNHLIIYKDNKFNNPRKPSLTQKSQRQVNLNGHFSYAEQIQQNLIDEKTPHIERNIKVALDEDLLNCLPYGLVLIDINFQVIKHNEKLMNYLMISETDQIMNNLDQLLSNAELNQIKINPHTKHKPHIVPLRKLKQNSDRHYQCSTGIQSNKANWLSDRLKIEIQNKGSFQSSIHEAVNYSYIQFVINEFLTKSHRQINLSDNLSIASDQTHMFKFHVVKDLKVKKKHFQIKVYEVKLQTQTKEPAFLFIIENITDKEELKELTHRFKFQQALLNSFSHELRTPLNTSLPLLQILSKKIDENLNDNYLQLAIISCRRLLFQINDILDYAQIECEDFKLNMNNFYASEIFEDLKGLFQQECLQKQIELILNFNDQIIIHSDKLRITQILVNLINNSIKFTKQGGRIVLSLKKRESQCLFSVWDNGEGISSEQMLSLQNQLIQQPKGQNKMGLGLRVSQGIVKFLGGDGELQIKSERGFYTIVSFSVEEFISTIVKEDDSSIRDIEELGLDSKNSVQKVYVSSRNFLNHCECNQILIVDDVPFNHITLMALLQTYNYKTDSAYDGDQAIKKVKQRLQNVCCKSYKLIFMDIEMPGKNGFITSSERSLKSCKMKDNNLLLLCVQHIMVKKMQSQLIKVE</sequence>
<dbReference type="InterPro" id="IPR003594">
    <property type="entry name" value="HATPase_dom"/>
</dbReference>
<dbReference type="EMBL" id="CAJJDN010000124">
    <property type="protein sequence ID" value="CAD8120086.1"/>
    <property type="molecule type" value="Genomic_DNA"/>
</dbReference>
<reference evidence="7" key="1">
    <citation type="submission" date="2021-01" db="EMBL/GenBank/DDBJ databases">
        <authorList>
            <consortium name="Genoscope - CEA"/>
            <person name="William W."/>
        </authorList>
    </citation>
    <scope>NUCLEOTIDE SEQUENCE</scope>
</reference>
<evidence type="ECO:0000256" key="1">
    <source>
        <dbReference type="ARBA" id="ARBA00022553"/>
    </source>
</evidence>
<dbReference type="PANTHER" id="PTHR43719:SF28">
    <property type="entry name" value="PEROXIDE STRESS-ACTIVATED HISTIDINE KINASE MAK1-RELATED"/>
    <property type="match status" value="1"/>
</dbReference>
<dbReference type="InterPro" id="IPR003661">
    <property type="entry name" value="HisK_dim/P_dom"/>
</dbReference>
<keyword evidence="8" id="KW-1185">Reference proteome</keyword>
<evidence type="ECO:0000256" key="2">
    <source>
        <dbReference type="PROSITE-ProRule" id="PRU00169"/>
    </source>
</evidence>
<evidence type="ECO:0000256" key="4">
    <source>
        <dbReference type="SAM" id="SignalP"/>
    </source>
</evidence>
<dbReference type="InterPro" id="IPR050956">
    <property type="entry name" value="2C_system_His_kinase"/>
</dbReference>
<evidence type="ECO:0000259" key="6">
    <source>
        <dbReference type="PROSITE" id="PS50110"/>
    </source>
</evidence>
<feature type="domain" description="Histidine kinase" evidence="5">
    <location>
        <begin position="417"/>
        <end position="630"/>
    </location>
</feature>
<evidence type="ECO:0000256" key="3">
    <source>
        <dbReference type="SAM" id="Phobius"/>
    </source>
</evidence>
<evidence type="ECO:0000313" key="7">
    <source>
        <dbReference type="EMBL" id="CAD8120086.1"/>
    </source>
</evidence>
<comment type="caution">
    <text evidence="7">The sequence shown here is derived from an EMBL/GenBank/DDBJ whole genome shotgun (WGS) entry which is preliminary data.</text>
</comment>
<name>A0A8S1QW40_9CILI</name>
<feature type="signal peptide" evidence="4">
    <location>
        <begin position="1"/>
        <end position="23"/>
    </location>
</feature>
<keyword evidence="3" id="KW-0812">Transmembrane</keyword>
<feature type="chain" id="PRO_5035814157" evidence="4">
    <location>
        <begin position="24"/>
        <end position="777"/>
    </location>
</feature>